<dbReference type="GO" id="GO:0007165">
    <property type="term" value="P:signal transduction"/>
    <property type="evidence" value="ECO:0007669"/>
    <property type="project" value="TreeGrafter"/>
</dbReference>
<dbReference type="PANTHER" id="PTHR48011">
    <property type="entry name" value="CCR4-NOT TRANSCRIPTIONAL COMPLEX SUBUNIT CAF120-RELATED"/>
    <property type="match status" value="1"/>
</dbReference>
<keyword evidence="3" id="KW-1185">Reference proteome</keyword>
<reference evidence="2 3" key="1">
    <citation type="submission" date="2020-09" db="EMBL/GenBank/DDBJ databases">
        <title>De no assembly of potato wild relative species, Solanum commersonii.</title>
        <authorList>
            <person name="Cho K."/>
        </authorList>
    </citation>
    <scope>NUCLEOTIDE SEQUENCE [LARGE SCALE GENOMIC DNA]</scope>
    <source>
        <strain evidence="2">LZ3.2</strain>
        <tissue evidence="2">Leaf</tissue>
    </source>
</reference>
<evidence type="ECO:0000259" key="1">
    <source>
        <dbReference type="Pfam" id="PF00069"/>
    </source>
</evidence>
<dbReference type="PANTHER" id="PTHR48011:SF35">
    <property type="entry name" value="MITOGEN-ACTIVATED PROTEIN KINASE KINASE KINASE A-LIKE"/>
    <property type="match status" value="1"/>
</dbReference>
<dbReference type="Gene3D" id="1.10.510.10">
    <property type="entry name" value="Transferase(Phosphotransferase) domain 1"/>
    <property type="match status" value="1"/>
</dbReference>
<dbReference type="InterPro" id="IPR052751">
    <property type="entry name" value="Plant_MAPKKK"/>
</dbReference>
<evidence type="ECO:0000313" key="3">
    <source>
        <dbReference type="Proteomes" id="UP000824120"/>
    </source>
</evidence>
<dbReference type="Pfam" id="PF00069">
    <property type="entry name" value="Pkinase"/>
    <property type="match status" value="1"/>
</dbReference>
<evidence type="ECO:0000313" key="2">
    <source>
        <dbReference type="EMBL" id="KAG5586788.1"/>
    </source>
</evidence>
<dbReference type="Proteomes" id="UP000824120">
    <property type="component" value="Chromosome 9"/>
</dbReference>
<dbReference type="GO" id="GO:0004672">
    <property type="term" value="F:protein kinase activity"/>
    <property type="evidence" value="ECO:0007669"/>
    <property type="project" value="InterPro"/>
</dbReference>
<dbReference type="AlphaFoldDB" id="A0A9J5XHN7"/>
<proteinExistence type="predicted"/>
<name>A0A9J5XHN7_SOLCO</name>
<accession>A0A9J5XHN7</accession>
<organism evidence="2 3">
    <name type="scientific">Solanum commersonii</name>
    <name type="common">Commerson's wild potato</name>
    <name type="synonym">Commerson's nightshade</name>
    <dbReference type="NCBI Taxonomy" id="4109"/>
    <lineage>
        <taxon>Eukaryota</taxon>
        <taxon>Viridiplantae</taxon>
        <taxon>Streptophyta</taxon>
        <taxon>Embryophyta</taxon>
        <taxon>Tracheophyta</taxon>
        <taxon>Spermatophyta</taxon>
        <taxon>Magnoliopsida</taxon>
        <taxon>eudicotyledons</taxon>
        <taxon>Gunneridae</taxon>
        <taxon>Pentapetalae</taxon>
        <taxon>asterids</taxon>
        <taxon>lamiids</taxon>
        <taxon>Solanales</taxon>
        <taxon>Solanaceae</taxon>
        <taxon>Solanoideae</taxon>
        <taxon>Solaneae</taxon>
        <taxon>Solanum</taxon>
    </lineage>
</organism>
<dbReference type="InterPro" id="IPR011009">
    <property type="entry name" value="Kinase-like_dom_sf"/>
</dbReference>
<dbReference type="OrthoDB" id="1303972at2759"/>
<dbReference type="EMBL" id="JACXVP010000009">
    <property type="protein sequence ID" value="KAG5586788.1"/>
    <property type="molecule type" value="Genomic_DNA"/>
</dbReference>
<dbReference type="GO" id="GO:0005524">
    <property type="term" value="F:ATP binding"/>
    <property type="evidence" value="ECO:0007669"/>
    <property type="project" value="InterPro"/>
</dbReference>
<dbReference type="SUPFAM" id="SSF56112">
    <property type="entry name" value="Protein kinase-like (PK-like)"/>
    <property type="match status" value="1"/>
</dbReference>
<protein>
    <recommendedName>
        <fullName evidence="1">Protein kinase domain-containing protein</fullName>
    </recommendedName>
</protein>
<sequence length="221" mass="24249">MPNSNSSSKIPISQEVENPSSFNFSFSTPEGCKEISCEKGESWSHLFEPPVPYFHEPEVHEFFYKIELLESGGMATIVRNVETCLDEEILGIILGVPVEGIRTIEGCKPSSDFTKLATKCGDVKNTGLLKRWIDLVDKEGNAKPIGGTPLFMPPEVARGEEQGCPADIWGLGCTIIKMATGGSPWTNVTNPTSLLYQIAFSGQSPKIPKLLSSQEFFFLKN</sequence>
<feature type="domain" description="Protein kinase" evidence="1">
    <location>
        <begin position="140"/>
        <end position="192"/>
    </location>
</feature>
<dbReference type="InterPro" id="IPR000719">
    <property type="entry name" value="Prot_kinase_dom"/>
</dbReference>
<gene>
    <name evidence="2" type="ORF">H5410_047222</name>
</gene>
<comment type="caution">
    <text evidence="2">The sequence shown here is derived from an EMBL/GenBank/DDBJ whole genome shotgun (WGS) entry which is preliminary data.</text>
</comment>